<organism evidence="1">
    <name type="scientific">Arion vulgaris</name>
    <dbReference type="NCBI Taxonomy" id="1028688"/>
    <lineage>
        <taxon>Eukaryota</taxon>
        <taxon>Metazoa</taxon>
        <taxon>Spiralia</taxon>
        <taxon>Lophotrochozoa</taxon>
        <taxon>Mollusca</taxon>
        <taxon>Gastropoda</taxon>
        <taxon>Heterobranchia</taxon>
        <taxon>Euthyneura</taxon>
        <taxon>Panpulmonata</taxon>
        <taxon>Eupulmonata</taxon>
        <taxon>Stylommatophora</taxon>
        <taxon>Helicina</taxon>
        <taxon>Arionoidea</taxon>
        <taxon>Arionidae</taxon>
        <taxon>Arion</taxon>
    </lineage>
</organism>
<evidence type="ECO:0000313" key="1">
    <source>
        <dbReference type="EMBL" id="CEK76731.1"/>
    </source>
</evidence>
<accession>A0A0B7A9P9</accession>
<dbReference type="EMBL" id="HACG01029866">
    <property type="protein sequence ID" value="CEK76731.1"/>
    <property type="molecule type" value="Transcribed_RNA"/>
</dbReference>
<dbReference type="AlphaFoldDB" id="A0A0B7A9P9"/>
<name>A0A0B7A9P9_9EUPU</name>
<protein>
    <submittedName>
        <fullName evidence="1">Uncharacterized protein</fullName>
    </submittedName>
</protein>
<proteinExistence type="predicted"/>
<reference evidence="1" key="1">
    <citation type="submission" date="2014-12" db="EMBL/GenBank/DDBJ databases">
        <title>Insight into the proteome of Arion vulgaris.</title>
        <authorList>
            <person name="Aradska J."/>
            <person name="Bulat T."/>
            <person name="Smidak R."/>
            <person name="Sarate P."/>
            <person name="Gangsoo J."/>
            <person name="Sialana F."/>
            <person name="Bilban M."/>
            <person name="Lubec G."/>
        </authorList>
    </citation>
    <scope>NUCLEOTIDE SEQUENCE</scope>
    <source>
        <tissue evidence="1">Skin</tissue>
    </source>
</reference>
<gene>
    <name evidence="1" type="primary">ORF101255</name>
</gene>
<sequence>MPCLYLDYATNARHGQSMKYRYTQSHLVICDTYKVLQTRQGEIISKIKH</sequence>